<comment type="caution">
    <text evidence="7">The sequence shown here is derived from an EMBL/GenBank/DDBJ whole genome shotgun (WGS) entry which is preliminary data.</text>
</comment>
<dbReference type="Pfam" id="PF00573">
    <property type="entry name" value="Ribosomal_L4"/>
    <property type="match status" value="1"/>
</dbReference>
<accession>A0A2J0Q8A5</accession>
<evidence type="ECO:0000256" key="4">
    <source>
        <dbReference type="ARBA" id="ARBA00035244"/>
    </source>
</evidence>
<dbReference type="PANTHER" id="PTHR10746:SF6">
    <property type="entry name" value="LARGE RIBOSOMAL SUBUNIT PROTEIN UL4M"/>
    <property type="match status" value="1"/>
</dbReference>
<name>A0A2J0Q8A5_9BACT</name>
<feature type="region of interest" description="Disordered" evidence="6">
    <location>
        <begin position="51"/>
        <end position="77"/>
    </location>
</feature>
<comment type="subunit">
    <text evidence="5">Part of the 50S ribosomal subunit.</text>
</comment>
<keyword evidence="5" id="KW-0699">rRNA-binding</keyword>
<dbReference type="AlphaFoldDB" id="A0A2J0Q8A5"/>
<dbReference type="Gene3D" id="3.40.1370.10">
    <property type="match status" value="1"/>
</dbReference>
<dbReference type="InterPro" id="IPR002136">
    <property type="entry name" value="Ribosomal_uL4"/>
</dbReference>
<dbReference type="SUPFAM" id="SSF52166">
    <property type="entry name" value="Ribosomal protein L4"/>
    <property type="match status" value="1"/>
</dbReference>
<evidence type="ECO:0000313" key="7">
    <source>
        <dbReference type="EMBL" id="PJE51357.1"/>
    </source>
</evidence>
<protein>
    <recommendedName>
        <fullName evidence="4 5">Large ribosomal subunit protein uL4</fullName>
    </recommendedName>
</protein>
<keyword evidence="3 5" id="KW-0687">Ribonucleoprotein</keyword>
<proteinExistence type="inferred from homology"/>
<dbReference type="GO" id="GO:0003735">
    <property type="term" value="F:structural constituent of ribosome"/>
    <property type="evidence" value="ECO:0007669"/>
    <property type="project" value="InterPro"/>
</dbReference>
<dbReference type="GO" id="GO:0006412">
    <property type="term" value="P:translation"/>
    <property type="evidence" value="ECO:0007669"/>
    <property type="project" value="UniProtKB-UniRule"/>
</dbReference>
<dbReference type="HAMAP" id="MF_01328_B">
    <property type="entry name" value="Ribosomal_uL4_B"/>
    <property type="match status" value="1"/>
</dbReference>
<evidence type="ECO:0000313" key="8">
    <source>
        <dbReference type="Proteomes" id="UP000228496"/>
    </source>
</evidence>
<dbReference type="Proteomes" id="UP000228496">
    <property type="component" value="Unassembled WGS sequence"/>
</dbReference>
<organism evidence="7 8">
    <name type="scientific">Candidatus Yanofskybacteria bacterium CG10_big_fil_rev_8_21_14_0_10_36_16</name>
    <dbReference type="NCBI Taxonomy" id="1975096"/>
    <lineage>
        <taxon>Bacteria</taxon>
        <taxon>Candidatus Yanofskyibacteriota</taxon>
    </lineage>
</organism>
<gene>
    <name evidence="5" type="primary">rplD</name>
    <name evidence="7" type="ORF">COV29_01215</name>
</gene>
<dbReference type="GO" id="GO:0005840">
    <property type="term" value="C:ribosome"/>
    <property type="evidence" value="ECO:0007669"/>
    <property type="project" value="UniProtKB-KW"/>
</dbReference>
<comment type="function">
    <text evidence="5">Forms part of the polypeptide exit tunnel.</text>
</comment>
<evidence type="ECO:0000256" key="3">
    <source>
        <dbReference type="ARBA" id="ARBA00023274"/>
    </source>
</evidence>
<evidence type="ECO:0000256" key="6">
    <source>
        <dbReference type="SAM" id="MobiDB-lite"/>
    </source>
</evidence>
<evidence type="ECO:0000256" key="1">
    <source>
        <dbReference type="ARBA" id="ARBA00010528"/>
    </source>
</evidence>
<dbReference type="InterPro" id="IPR013005">
    <property type="entry name" value="Ribosomal_uL4-like"/>
</dbReference>
<evidence type="ECO:0000256" key="5">
    <source>
        <dbReference type="HAMAP-Rule" id="MF_01328"/>
    </source>
</evidence>
<comment type="function">
    <text evidence="5">One of the primary rRNA binding proteins, this protein initially binds near the 5'-end of the 23S rRNA. It is important during the early stages of 50S assembly. It makes multiple contacts with different domains of the 23S rRNA in the assembled 50S subunit and ribosome.</text>
</comment>
<dbReference type="EMBL" id="PCXQ01000003">
    <property type="protein sequence ID" value="PJE51357.1"/>
    <property type="molecule type" value="Genomic_DNA"/>
</dbReference>
<comment type="similarity">
    <text evidence="1 5">Belongs to the universal ribosomal protein uL4 family.</text>
</comment>
<sequence length="218" mass="24508">MKVEIYNQTGESTGKVDLPDEIFNLKLNEDLIRQAVLAQLGNSRQVLAHTKGRGDVRGGGAKPWRQKGTGRARHGSRRSPIWVGGGITFGPTNERNFAKKINKQTKQKALFTVLSSKVSADNMIVLDKLVFDKVKTKEAKSIVENLESKLKDYKKSKTKRDSVLFVLPESSTDTQRAFNNLPYVNLMGAKSLNVVDLLRYKYLVMLKGSIEVIEKHYK</sequence>
<dbReference type="PANTHER" id="PTHR10746">
    <property type="entry name" value="50S RIBOSOMAL PROTEIN L4"/>
    <property type="match status" value="1"/>
</dbReference>
<dbReference type="GO" id="GO:1990904">
    <property type="term" value="C:ribonucleoprotein complex"/>
    <property type="evidence" value="ECO:0007669"/>
    <property type="project" value="UniProtKB-KW"/>
</dbReference>
<dbReference type="NCBIfam" id="TIGR03953">
    <property type="entry name" value="rplD_bact"/>
    <property type="match status" value="1"/>
</dbReference>
<keyword evidence="5" id="KW-0694">RNA-binding</keyword>
<evidence type="ECO:0000256" key="2">
    <source>
        <dbReference type="ARBA" id="ARBA00022980"/>
    </source>
</evidence>
<dbReference type="GO" id="GO:0019843">
    <property type="term" value="F:rRNA binding"/>
    <property type="evidence" value="ECO:0007669"/>
    <property type="project" value="UniProtKB-UniRule"/>
</dbReference>
<keyword evidence="2 5" id="KW-0689">Ribosomal protein</keyword>
<dbReference type="InterPro" id="IPR023574">
    <property type="entry name" value="Ribosomal_uL4_dom_sf"/>
</dbReference>
<feature type="compositionally biased region" description="Basic residues" evidence="6">
    <location>
        <begin position="64"/>
        <end position="77"/>
    </location>
</feature>
<reference evidence="7 8" key="1">
    <citation type="submission" date="2017-09" db="EMBL/GenBank/DDBJ databases">
        <title>Depth-based differentiation of microbial function through sediment-hosted aquifers and enrichment of novel symbionts in the deep terrestrial subsurface.</title>
        <authorList>
            <person name="Probst A.J."/>
            <person name="Ladd B."/>
            <person name="Jarett J.K."/>
            <person name="Geller-Mcgrath D.E."/>
            <person name="Sieber C.M."/>
            <person name="Emerson J.B."/>
            <person name="Anantharaman K."/>
            <person name="Thomas B.C."/>
            <person name="Malmstrom R."/>
            <person name="Stieglmeier M."/>
            <person name="Klingl A."/>
            <person name="Woyke T."/>
            <person name="Ryan C.M."/>
            <person name="Banfield J.F."/>
        </authorList>
    </citation>
    <scope>NUCLEOTIDE SEQUENCE [LARGE SCALE GENOMIC DNA]</scope>
    <source>
        <strain evidence="7">CG10_big_fil_rev_8_21_14_0_10_36_16</strain>
    </source>
</reference>